<sequence>MPFQIASLLEKMSSTDKDYRFMATNDLIVELQNDSIKLDDESERRVVNMVVKLLEDKNGEVQNLAVKCLGPLVHKVKDTQVKYFFVFAQLSHYVDFVVRYSTIIMAYHMTLQ</sequence>
<keyword evidence="4" id="KW-1185">Reference proteome</keyword>
<gene>
    <name evidence="3" type="ORF">BTMF_LOCUS2021</name>
</gene>
<dbReference type="InterPro" id="IPR039852">
    <property type="entry name" value="CAND1/CAND2"/>
</dbReference>
<keyword evidence="2" id="KW-0833">Ubl conjugation pathway</keyword>
<protein>
    <submittedName>
        <fullName evidence="5">Adaptin_N domain-containing protein</fullName>
    </submittedName>
</protein>
<dbReference type="Gene3D" id="1.25.10.10">
    <property type="entry name" value="Leucine-rich Repeat Variant"/>
    <property type="match status" value="1"/>
</dbReference>
<reference evidence="3 4" key="2">
    <citation type="submission" date="2018-11" db="EMBL/GenBank/DDBJ databases">
        <authorList>
            <consortium name="Pathogen Informatics"/>
        </authorList>
    </citation>
    <scope>NUCLEOTIDE SEQUENCE [LARGE SCALE GENOMIC DNA]</scope>
</reference>
<dbReference type="InterPro" id="IPR011989">
    <property type="entry name" value="ARM-like"/>
</dbReference>
<name>A0A0R3Q8N9_9BILA</name>
<accession>A0A0R3Q8N9</accession>
<evidence type="ECO:0000256" key="2">
    <source>
        <dbReference type="ARBA" id="ARBA00022786"/>
    </source>
</evidence>
<dbReference type="WBParaSite" id="BTMF_0000269701-mRNA-1">
    <property type="protein sequence ID" value="BTMF_0000269701-mRNA-1"/>
    <property type="gene ID" value="BTMF_0000269701"/>
</dbReference>
<proteinExistence type="predicted"/>
<dbReference type="InterPro" id="IPR016024">
    <property type="entry name" value="ARM-type_fold"/>
</dbReference>
<keyword evidence="1" id="KW-0677">Repeat</keyword>
<evidence type="ECO:0000313" key="5">
    <source>
        <dbReference type="WBParaSite" id="BTMF_0000269701-mRNA-1"/>
    </source>
</evidence>
<organism evidence="5">
    <name type="scientific">Brugia timori</name>
    <dbReference type="NCBI Taxonomy" id="42155"/>
    <lineage>
        <taxon>Eukaryota</taxon>
        <taxon>Metazoa</taxon>
        <taxon>Ecdysozoa</taxon>
        <taxon>Nematoda</taxon>
        <taxon>Chromadorea</taxon>
        <taxon>Rhabditida</taxon>
        <taxon>Spirurina</taxon>
        <taxon>Spiruromorpha</taxon>
        <taxon>Filarioidea</taxon>
        <taxon>Onchocercidae</taxon>
        <taxon>Brugia</taxon>
    </lineage>
</organism>
<reference evidence="5" key="1">
    <citation type="submission" date="2017-02" db="UniProtKB">
        <authorList>
            <consortium name="WormBaseParasite"/>
        </authorList>
    </citation>
    <scope>IDENTIFICATION</scope>
</reference>
<dbReference type="PANTHER" id="PTHR12696">
    <property type="entry name" value="TIP120"/>
    <property type="match status" value="1"/>
</dbReference>
<dbReference type="STRING" id="42155.A0A0R3Q8N9"/>
<evidence type="ECO:0000256" key="1">
    <source>
        <dbReference type="ARBA" id="ARBA00022737"/>
    </source>
</evidence>
<dbReference type="AlphaFoldDB" id="A0A0R3Q8N9"/>
<evidence type="ECO:0000313" key="4">
    <source>
        <dbReference type="Proteomes" id="UP000280834"/>
    </source>
</evidence>
<evidence type="ECO:0000313" key="3">
    <source>
        <dbReference type="EMBL" id="VDO11592.1"/>
    </source>
</evidence>
<dbReference type="GO" id="GO:0010265">
    <property type="term" value="P:SCF complex assembly"/>
    <property type="evidence" value="ECO:0007669"/>
    <property type="project" value="InterPro"/>
</dbReference>
<dbReference type="EMBL" id="UZAG01001561">
    <property type="protein sequence ID" value="VDO11592.1"/>
    <property type="molecule type" value="Genomic_DNA"/>
</dbReference>
<dbReference type="SUPFAM" id="SSF48371">
    <property type="entry name" value="ARM repeat"/>
    <property type="match status" value="1"/>
</dbReference>
<dbReference type="Proteomes" id="UP000280834">
    <property type="component" value="Unassembled WGS sequence"/>
</dbReference>